<organism evidence="2 3">
    <name type="scientific">Ophiobolus disseminans</name>
    <dbReference type="NCBI Taxonomy" id="1469910"/>
    <lineage>
        <taxon>Eukaryota</taxon>
        <taxon>Fungi</taxon>
        <taxon>Dikarya</taxon>
        <taxon>Ascomycota</taxon>
        <taxon>Pezizomycotina</taxon>
        <taxon>Dothideomycetes</taxon>
        <taxon>Pleosporomycetidae</taxon>
        <taxon>Pleosporales</taxon>
        <taxon>Pleosporineae</taxon>
        <taxon>Phaeosphaeriaceae</taxon>
        <taxon>Ophiobolus</taxon>
    </lineage>
</organism>
<reference evidence="2" key="1">
    <citation type="journal article" date="2020" name="Stud. Mycol.">
        <title>101 Dothideomycetes genomes: a test case for predicting lifestyles and emergence of pathogens.</title>
        <authorList>
            <person name="Haridas S."/>
            <person name="Albert R."/>
            <person name="Binder M."/>
            <person name="Bloem J."/>
            <person name="Labutti K."/>
            <person name="Salamov A."/>
            <person name="Andreopoulos B."/>
            <person name="Baker S."/>
            <person name="Barry K."/>
            <person name="Bills G."/>
            <person name="Bluhm B."/>
            <person name="Cannon C."/>
            <person name="Castanera R."/>
            <person name="Culley D."/>
            <person name="Daum C."/>
            <person name="Ezra D."/>
            <person name="Gonzalez J."/>
            <person name="Henrissat B."/>
            <person name="Kuo A."/>
            <person name="Liang C."/>
            <person name="Lipzen A."/>
            <person name="Lutzoni F."/>
            <person name="Magnuson J."/>
            <person name="Mondo S."/>
            <person name="Nolan M."/>
            <person name="Ohm R."/>
            <person name="Pangilinan J."/>
            <person name="Park H.-J."/>
            <person name="Ramirez L."/>
            <person name="Alfaro M."/>
            <person name="Sun H."/>
            <person name="Tritt A."/>
            <person name="Yoshinaga Y."/>
            <person name="Zwiers L.-H."/>
            <person name="Turgeon B."/>
            <person name="Goodwin S."/>
            <person name="Spatafora J."/>
            <person name="Crous P."/>
            <person name="Grigoriev I."/>
        </authorList>
    </citation>
    <scope>NUCLEOTIDE SEQUENCE</scope>
    <source>
        <strain evidence="2">CBS 113818</strain>
    </source>
</reference>
<dbReference type="PANTHER" id="PTHR35395:SF1">
    <property type="entry name" value="DUF6536 DOMAIN-CONTAINING PROTEIN"/>
    <property type="match status" value="1"/>
</dbReference>
<keyword evidence="1" id="KW-1133">Transmembrane helix</keyword>
<protein>
    <submittedName>
        <fullName evidence="2">Uncharacterized protein</fullName>
    </submittedName>
</protein>
<name>A0A6A7A1S1_9PLEO</name>
<keyword evidence="1" id="KW-0812">Transmembrane</keyword>
<keyword evidence="3" id="KW-1185">Reference proteome</keyword>
<dbReference type="Proteomes" id="UP000799424">
    <property type="component" value="Unassembled WGS sequence"/>
</dbReference>
<dbReference type="PANTHER" id="PTHR35395">
    <property type="entry name" value="DUF6536 DOMAIN-CONTAINING PROTEIN"/>
    <property type="match status" value="1"/>
</dbReference>
<proteinExistence type="predicted"/>
<dbReference type="AlphaFoldDB" id="A0A6A7A1S1"/>
<dbReference type="EMBL" id="MU006225">
    <property type="protein sequence ID" value="KAF2827056.1"/>
    <property type="molecule type" value="Genomic_DNA"/>
</dbReference>
<keyword evidence="1" id="KW-0472">Membrane</keyword>
<evidence type="ECO:0000313" key="2">
    <source>
        <dbReference type="EMBL" id="KAF2827056.1"/>
    </source>
</evidence>
<dbReference type="OrthoDB" id="5429634at2759"/>
<feature type="non-terminal residue" evidence="2">
    <location>
        <position position="214"/>
    </location>
</feature>
<feature type="transmembrane region" description="Helical" evidence="1">
    <location>
        <begin position="125"/>
        <end position="146"/>
    </location>
</feature>
<evidence type="ECO:0000313" key="3">
    <source>
        <dbReference type="Proteomes" id="UP000799424"/>
    </source>
</evidence>
<feature type="non-terminal residue" evidence="2">
    <location>
        <position position="1"/>
    </location>
</feature>
<accession>A0A6A7A1S1</accession>
<gene>
    <name evidence="2" type="ORF">CC86DRAFT_264039</name>
</gene>
<sequence length="214" mass="24499">CITTITQPRCQVQLSLSIMGIVVVENLVKVLAMDFMLWRLDHDTIVTIGDAVQSFLQRADSTTTNCCLLSRSNLTTRWPKVESLAVQRWRQLNRKKRISDDWNSFGRVSIDHFLDPKIKFGKGSIIPFVLIVNSPQFIISILYLLYNGLFTGMLAGREWAQYAVKRAPLRVVTLPKPTQRSTHFLQLPYVWSIPLLIACALLHWLVSQSLFLAR</sequence>
<evidence type="ECO:0000256" key="1">
    <source>
        <dbReference type="SAM" id="Phobius"/>
    </source>
</evidence>
<feature type="transmembrane region" description="Helical" evidence="1">
    <location>
        <begin position="189"/>
        <end position="213"/>
    </location>
</feature>